<dbReference type="GO" id="GO:0102522">
    <property type="term" value="F:tRNA 4-demethylwyosine alpha-amino-alpha-carboxypropyltransferase activity"/>
    <property type="evidence" value="ECO:0007669"/>
    <property type="project" value="UniProtKB-EC"/>
</dbReference>
<accession>A0A9P4JWZ2</accession>
<evidence type="ECO:0000313" key="5">
    <source>
        <dbReference type="Proteomes" id="UP000800093"/>
    </source>
</evidence>
<dbReference type="PROSITE" id="PS51684">
    <property type="entry name" value="SAM_MT_TRM5_TYW2"/>
    <property type="match status" value="1"/>
</dbReference>
<evidence type="ECO:0000313" key="4">
    <source>
        <dbReference type="EMBL" id="KAF2258487.1"/>
    </source>
</evidence>
<evidence type="ECO:0000259" key="3">
    <source>
        <dbReference type="PROSITE" id="PS51684"/>
    </source>
</evidence>
<comment type="caution">
    <text evidence="4">The sequence shown here is derived from an EMBL/GenBank/DDBJ whole genome shotgun (WGS) entry which is preliminary data.</text>
</comment>
<protein>
    <recommendedName>
        <fullName evidence="1">tRNA(Phe) (4-demethylwyosine(37)-C(7)) aminocarboxypropyltransferase</fullName>
        <ecNumber evidence="1">2.5.1.114</ecNumber>
    </recommendedName>
</protein>
<dbReference type="Proteomes" id="UP000800093">
    <property type="component" value="Unassembled WGS sequence"/>
</dbReference>
<dbReference type="GO" id="GO:0031591">
    <property type="term" value="P:wybutosine biosynthetic process"/>
    <property type="evidence" value="ECO:0007669"/>
    <property type="project" value="TreeGrafter"/>
</dbReference>
<dbReference type="PANTHER" id="PTHR23245:SF25">
    <property type="entry name" value="TRNA WYBUTOSINE-SYNTHESIZING PROTEIN 2 HOMOLOG"/>
    <property type="match status" value="1"/>
</dbReference>
<dbReference type="GO" id="GO:0030488">
    <property type="term" value="P:tRNA methylation"/>
    <property type="evidence" value="ECO:0007669"/>
    <property type="project" value="TreeGrafter"/>
</dbReference>
<dbReference type="GO" id="GO:0005737">
    <property type="term" value="C:cytoplasm"/>
    <property type="evidence" value="ECO:0007669"/>
    <property type="project" value="TreeGrafter"/>
</dbReference>
<evidence type="ECO:0000256" key="1">
    <source>
        <dbReference type="ARBA" id="ARBA00012265"/>
    </source>
</evidence>
<dbReference type="GO" id="GO:0008175">
    <property type="term" value="F:tRNA methyltransferase activity"/>
    <property type="evidence" value="ECO:0007669"/>
    <property type="project" value="TreeGrafter"/>
</dbReference>
<dbReference type="OrthoDB" id="2387925at2759"/>
<dbReference type="EC" id="2.5.1.114" evidence="1"/>
<feature type="domain" description="SAM-dependent methyltransferase TRM5/TYW2-type" evidence="3">
    <location>
        <begin position="229"/>
        <end position="563"/>
    </location>
</feature>
<gene>
    <name evidence="4" type="ORF">CC78DRAFT_113884</name>
</gene>
<dbReference type="InterPro" id="IPR030382">
    <property type="entry name" value="MeTrfase_TRM5/TYW2"/>
</dbReference>
<dbReference type="InterPro" id="IPR029063">
    <property type="entry name" value="SAM-dependent_MTases_sf"/>
</dbReference>
<organism evidence="4 5">
    <name type="scientific">Lojkania enalia</name>
    <dbReference type="NCBI Taxonomy" id="147567"/>
    <lineage>
        <taxon>Eukaryota</taxon>
        <taxon>Fungi</taxon>
        <taxon>Dikarya</taxon>
        <taxon>Ascomycota</taxon>
        <taxon>Pezizomycotina</taxon>
        <taxon>Dothideomycetes</taxon>
        <taxon>Pleosporomycetidae</taxon>
        <taxon>Pleosporales</taxon>
        <taxon>Pleosporales incertae sedis</taxon>
        <taxon>Lojkania</taxon>
    </lineage>
</organism>
<proteinExistence type="predicted"/>
<keyword evidence="5" id="KW-1185">Reference proteome</keyword>
<evidence type="ECO:0000256" key="2">
    <source>
        <dbReference type="ARBA" id="ARBA00049400"/>
    </source>
</evidence>
<dbReference type="PANTHER" id="PTHR23245">
    <property type="entry name" value="TRNA METHYLTRANSFERASE"/>
    <property type="match status" value="1"/>
</dbReference>
<dbReference type="AlphaFoldDB" id="A0A9P4JWZ2"/>
<sequence>MKVYERIAIEIADIIVRVAEKVRPFRVDKVSNSPHMKDYRLCILAPRIHVKGLKTALEKYNLLDKSIKITPEKCIPEEEKEEVDGPKEQSRMIIPTTERASLKEGDDLLDFVRLDRQKKRLLEKIGLHDLIQNDRISVINLQERTAGTTPRNPVMKALRDSLCALPDTLLDSLDLTVEELLTSFPTTYTIYPPMLLLPIHALNSPPWKKLLSKHDVQSPALQSVWKCLATTVGQTNVALNAGIPFKQDFRDSSLDSISENFLRSPVDLRPLYGNFGPPPTPDRVAQPTQQDFLDAFWVTTMQNGIYQTWAPQYTMFSRGNIKEKARLLTLPSVLSSVSEGNGQIEFNGLKHPSSKFRTGSTAVDLYAGIGYFAFSYKKAGIDKVLCWELNPWSIEGLRRGAALNGWSSQIFTIFPRSDEEWQEWRESVKDVDFLIFQQSNEDALAAICQLARNTGSGNVQVPTIRHVNCGFLPSSKESWEIAIRIIDTQLGGWIHAHENIGVQDIDQRKEEVTSELNEMLNRWRGEMGACGSYRFWVKCEHVEKVKTYAPGVMHVVFDLHINWFKDAEFLL</sequence>
<dbReference type="EMBL" id="ML986760">
    <property type="protein sequence ID" value="KAF2258487.1"/>
    <property type="molecule type" value="Genomic_DNA"/>
</dbReference>
<dbReference type="Gene3D" id="3.40.50.150">
    <property type="entry name" value="Vaccinia Virus protein VP39"/>
    <property type="match status" value="1"/>
</dbReference>
<dbReference type="SUPFAM" id="SSF53335">
    <property type="entry name" value="S-adenosyl-L-methionine-dependent methyltransferases"/>
    <property type="match status" value="1"/>
</dbReference>
<comment type="catalytic activity">
    <reaction evidence="2">
        <text>4-demethylwyosine(37) in tRNA(Phe) + S-adenosyl-L-methionine = 4-demethyl-7-[(3S)-3-amino-3-carboxypropyl]wyosine(37) in tRNA(Phe) + S-methyl-5'-thioadenosine + H(+)</text>
        <dbReference type="Rhea" id="RHEA:36355"/>
        <dbReference type="Rhea" id="RHEA-COMP:10164"/>
        <dbReference type="Rhea" id="RHEA-COMP:10378"/>
        <dbReference type="ChEBI" id="CHEBI:15378"/>
        <dbReference type="ChEBI" id="CHEBI:17509"/>
        <dbReference type="ChEBI" id="CHEBI:59789"/>
        <dbReference type="ChEBI" id="CHEBI:64315"/>
        <dbReference type="ChEBI" id="CHEBI:73550"/>
        <dbReference type="EC" id="2.5.1.114"/>
    </reaction>
</comment>
<name>A0A9P4JWZ2_9PLEO</name>
<reference evidence="5" key="1">
    <citation type="journal article" date="2020" name="Stud. Mycol.">
        <title>101 Dothideomycetes genomes: A test case for predicting lifestyles and emergence of pathogens.</title>
        <authorList>
            <person name="Haridas S."/>
            <person name="Albert R."/>
            <person name="Binder M."/>
            <person name="Bloem J."/>
            <person name="LaButti K."/>
            <person name="Salamov A."/>
            <person name="Andreopoulos B."/>
            <person name="Baker S."/>
            <person name="Barry K."/>
            <person name="Bills G."/>
            <person name="Bluhm B."/>
            <person name="Cannon C."/>
            <person name="Castanera R."/>
            <person name="Culley D."/>
            <person name="Daum C."/>
            <person name="Ezra D."/>
            <person name="Gonzalez J."/>
            <person name="Henrissat B."/>
            <person name="Kuo A."/>
            <person name="Liang C."/>
            <person name="Lipzen A."/>
            <person name="Lutzoni F."/>
            <person name="Magnuson J."/>
            <person name="Mondo S."/>
            <person name="Nolan M."/>
            <person name="Ohm R."/>
            <person name="Pangilinan J."/>
            <person name="Park H.-J."/>
            <person name="Ramirez L."/>
            <person name="Alfaro M."/>
            <person name="Sun H."/>
            <person name="Tritt A."/>
            <person name="Yoshinaga Y."/>
            <person name="Zwiers L.-H."/>
            <person name="Turgeon B."/>
            <person name="Goodwin S."/>
            <person name="Spatafora J."/>
            <person name="Crous P."/>
            <person name="Grigoriev I."/>
        </authorList>
    </citation>
    <scope>NUCLEOTIDE SEQUENCE [LARGE SCALE GENOMIC DNA]</scope>
    <source>
        <strain evidence="5">CBS 304.66</strain>
    </source>
</reference>